<dbReference type="EMBL" id="LAZR01000254">
    <property type="protein sequence ID" value="KKN78970.1"/>
    <property type="molecule type" value="Genomic_DNA"/>
</dbReference>
<organism evidence="1">
    <name type="scientific">marine sediment metagenome</name>
    <dbReference type="NCBI Taxonomy" id="412755"/>
    <lineage>
        <taxon>unclassified sequences</taxon>
        <taxon>metagenomes</taxon>
        <taxon>ecological metagenomes</taxon>
    </lineage>
</organism>
<gene>
    <name evidence="1" type="ORF">LCGC14_0344460</name>
</gene>
<evidence type="ECO:0000313" key="1">
    <source>
        <dbReference type="EMBL" id="KKN78970.1"/>
    </source>
</evidence>
<proteinExistence type="predicted"/>
<reference evidence="1" key="1">
    <citation type="journal article" date="2015" name="Nature">
        <title>Complex archaea that bridge the gap between prokaryotes and eukaryotes.</title>
        <authorList>
            <person name="Spang A."/>
            <person name="Saw J.H."/>
            <person name="Jorgensen S.L."/>
            <person name="Zaremba-Niedzwiedzka K."/>
            <person name="Martijn J."/>
            <person name="Lind A.E."/>
            <person name="van Eijk R."/>
            <person name="Schleper C."/>
            <person name="Guy L."/>
            <person name="Ettema T.J."/>
        </authorList>
    </citation>
    <scope>NUCLEOTIDE SEQUENCE</scope>
</reference>
<name>A0A0F9TCK4_9ZZZZ</name>
<sequence>MDLIIGSHKAWKTGENGMKFSELISYHSIFNHSSFNMKSETLGELQDHVNKNLEAMWKVIDKLQEATMMCKHGEYVTSREAILAIMEHLDMDIKRQNKFKLEKTDE</sequence>
<comment type="caution">
    <text evidence="1">The sequence shown here is derived from an EMBL/GenBank/DDBJ whole genome shotgun (WGS) entry which is preliminary data.</text>
</comment>
<accession>A0A0F9TCK4</accession>
<protein>
    <submittedName>
        <fullName evidence="1">Uncharacterized protein</fullName>
    </submittedName>
</protein>
<dbReference type="AlphaFoldDB" id="A0A0F9TCK4"/>